<protein>
    <submittedName>
        <fullName evidence="2">Uncharacterized protein</fullName>
    </submittedName>
</protein>
<organism evidence="2">
    <name type="scientific">Streptomyces haneummycinicus</name>
    <dbReference type="NCBI Taxonomy" id="3074435"/>
    <lineage>
        <taxon>Bacteria</taxon>
        <taxon>Bacillati</taxon>
        <taxon>Actinomycetota</taxon>
        <taxon>Actinomycetes</taxon>
        <taxon>Kitasatosporales</taxon>
        <taxon>Streptomycetaceae</taxon>
        <taxon>Streptomyces</taxon>
    </lineage>
</organism>
<reference evidence="2" key="2">
    <citation type="submission" date="2024-07" db="EMBL/GenBank/DDBJ databases">
        <title>Streptomyces haneummycinica sp. nov., a new antibiotic-producing actinobacterium isolated from marine sediment.</title>
        <authorList>
            <person name="Uemura M."/>
            <person name="Hamada M."/>
            <person name="Hirano S."/>
            <person name="Kobayashi K."/>
            <person name="Ohshiro T."/>
            <person name="Kobayashi T."/>
            <person name="Terahara T."/>
        </authorList>
    </citation>
    <scope>NUCLEOTIDE SEQUENCE</scope>
    <source>
        <strain evidence="2">KM77-8</strain>
    </source>
</reference>
<accession>A0AAT9HMT3</accession>
<dbReference type="EMBL" id="AP035768">
    <property type="protein sequence ID" value="BFO18665.1"/>
    <property type="molecule type" value="Genomic_DNA"/>
</dbReference>
<evidence type="ECO:0000256" key="1">
    <source>
        <dbReference type="SAM" id="MobiDB-lite"/>
    </source>
</evidence>
<feature type="region of interest" description="Disordered" evidence="1">
    <location>
        <begin position="53"/>
        <end position="80"/>
    </location>
</feature>
<evidence type="ECO:0000313" key="2">
    <source>
        <dbReference type="EMBL" id="BFO18665.1"/>
    </source>
</evidence>
<dbReference type="AlphaFoldDB" id="A0AAT9HMT3"/>
<name>A0AAT9HMT3_9ACTN</name>
<reference evidence="2" key="1">
    <citation type="submission" date="2024-06" db="EMBL/GenBank/DDBJ databases">
        <authorList>
            <consortium name="consrtm"/>
            <person name="Uemura M."/>
            <person name="Terahara T."/>
        </authorList>
    </citation>
    <scope>NUCLEOTIDE SEQUENCE</scope>
    <source>
        <strain evidence="2">KM77-8</strain>
    </source>
</reference>
<proteinExistence type="predicted"/>
<gene>
    <name evidence="2" type="ORF">SHKM778_50530</name>
</gene>
<sequence length="80" mass="8467">MPGDPHRQMADTAARRVYQHPLTGADARRVHQRLSGGEHREGRAAASAWPIEAAPARTGGTAPSPIRRAHNAPDLTAVSG</sequence>